<reference evidence="2 3" key="1">
    <citation type="journal article" date="2005" name="Nature">
        <title>The map-based sequence of the rice genome.</title>
        <authorList>
            <consortium name="International rice genome sequencing project (IRGSP)"/>
            <person name="Matsumoto T."/>
            <person name="Wu J."/>
            <person name="Kanamori H."/>
            <person name="Katayose Y."/>
            <person name="Fujisawa M."/>
            <person name="Namiki N."/>
            <person name="Mizuno H."/>
            <person name="Yamamoto K."/>
            <person name="Antonio B.A."/>
            <person name="Baba T."/>
            <person name="Sakata K."/>
            <person name="Nagamura Y."/>
            <person name="Aoki H."/>
            <person name="Arikawa K."/>
            <person name="Arita K."/>
            <person name="Bito T."/>
            <person name="Chiden Y."/>
            <person name="Fujitsuka N."/>
            <person name="Fukunaka R."/>
            <person name="Hamada M."/>
            <person name="Harada C."/>
            <person name="Hayashi A."/>
            <person name="Hijishita S."/>
            <person name="Honda M."/>
            <person name="Hosokawa S."/>
            <person name="Ichikawa Y."/>
            <person name="Idonuma A."/>
            <person name="Iijima M."/>
            <person name="Ikeda M."/>
            <person name="Ikeno M."/>
            <person name="Ito K."/>
            <person name="Ito S."/>
            <person name="Ito T."/>
            <person name="Ito Y."/>
            <person name="Ito Y."/>
            <person name="Iwabuchi A."/>
            <person name="Kamiya K."/>
            <person name="Karasawa W."/>
            <person name="Kurita K."/>
            <person name="Katagiri S."/>
            <person name="Kikuta A."/>
            <person name="Kobayashi H."/>
            <person name="Kobayashi N."/>
            <person name="Machita K."/>
            <person name="Maehara T."/>
            <person name="Masukawa M."/>
            <person name="Mizubayashi T."/>
            <person name="Mukai Y."/>
            <person name="Nagasaki H."/>
            <person name="Nagata Y."/>
            <person name="Naito S."/>
            <person name="Nakashima M."/>
            <person name="Nakama Y."/>
            <person name="Nakamichi Y."/>
            <person name="Nakamura M."/>
            <person name="Meguro A."/>
            <person name="Negishi M."/>
            <person name="Ohta I."/>
            <person name="Ohta T."/>
            <person name="Okamoto M."/>
            <person name="Ono N."/>
            <person name="Saji S."/>
            <person name="Sakaguchi M."/>
            <person name="Sakai K."/>
            <person name="Shibata M."/>
            <person name="Shimokawa T."/>
            <person name="Song J."/>
            <person name="Takazaki Y."/>
            <person name="Terasawa K."/>
            <person name="Tsugane M."/>
            <person name="Tsuji K."/>
            <person name="Ueda S."/>
            <person name="Waki K."/>
            <person name="Yamagata H."/>
            <person name="Yamamoto M."/>
            <person name="Yamamoto S."/>
            <person name="Yamane H."/>
            <person name="Yoshiki S."/>
            <person name="Yoshihara R."/>
            <person name="Yukawa K."/>
            <person name="Zhong H."/>
            <person name="Yano M."/>
            <person name="Yuan Q."/>
            <person name="Ouyang S."/>
            <person name="Liu J."/>
            <person name="Jones K.M."/>
            <person name="Gansberger K."/>
            <person name="Moffat K."/>
            <person name="Hill J."/>
            <person name="Bera J."/>
            <person name="Fadrosh D."/>
            <person name="Jin S."/>
            <person name="Johri S."/>
            <person name="Kim M."/>
            <person name="Overton L."/>
            <person name="Reardon M."/>
            <person name="Tsitrin T."/>
            <person name="Vuong H."/>
            <person name="Weaver B."/>
            <person name="Ciecko A."/>
            <person name="Tallon L."/>
            <person name="Jackson J."/>
            <person name="Pai G."/>
            <person name="Aken S.V."/>
            <person name="Utterback T."/>
            <person name="Reidmuller S."/>
            <person name="Feldblyum T."/>
            <person name="Hsiao J."/>
            <person name="Zismann V."/>
            <person name="Iobst S."/>
            <person name="de Vazeille A.R."/>
            <person name="Buell C.R."/>
            <person name="Ying K."/>
            <person name="Li Y."/>
            <person name="Lu T."/>
            <person name="Huang Y."/>
            <person name="Zhao Q."/>
            <person name="Feng Q."/>
            <person name="Zhang L."/>
            <person name="Zhu J."/>
            <person name="Weng Q."/>
            <person name="Mu J."/>
            <person name="Lu Y."/>
            <person name="Fan D."/>
            <person name="Liu Y."/>
            <person name="Guan J."/>
            <person name="Zhang Y."/>
            <person name="Yu S."/>
            <person name="Liu X."/>
            <person name="Zhang Y."/>
            <person name="Hong G."/>
            <person name="Han B."/>
            <person name="Choisne N."/>
            <person name="Demange N."/>
            <person name="Orjeda G."/>
            <person name="Samain S."/>
            <person name="Cattolico L."/>
            <person name="Pelletier E."/>
            <person name="Couloux A."/>
            <person name="Segurens B."/>
            <person name="Wincker P."/>
            <person name="D'Hont A."/>
            <person name="Scarpelli C."/>
            <person name="Weissenbach J."/>
            <person name="Salanoubat M."/>
            <person name="Quetier F."/>
            <person name="Yu Y."/>
            <person name="Kim H.R."/>
            <person name="Rambo T."/>
            <person name="Currie J."/>
            <person name="Collura K."/>
            <person name="Luo M."/>
            <person name="Yang T."/>
            <person name="Ammiraju J.S.S."/>
            <person name="Engler F."/>
            <person name="Soderlund C."/>
            <person name="Wing R.A."/>
            <person name="Palmer L.E."/>
            <person name="de la Bastide M."/>
            <person name="Spiegel L."/>
            <person name="Nascimento L."/>
            <person name="Zutavern T."/>
            <person name="O'Shaughnessy A."/>
            <person name="Dike S."/>
            <person name="Dedhia N."/>
            <person name="Preston R."/>
            <person name="Balija V."/>
            <person name="McCombie W.R."/>
            <person name="Chow T."/>
            <person name="Chen H."/>
            <person name="Chung M."/>
            <person name="Chen C."/>
            <person name="Shaw J."/>
            <person name="Wu H."/>
            <person name="Hsiao K."/>
            <person name="Chao Y."/>
            <person name="Chu M."/>
            <person name="Cheng C."/>
            <person name="Hour A."/>
            <person name="Lee P."/>
            <person name="Lin S."/>
            <person name="Lin Y."/>
            <person name="Liou J."/>
            <person name="Liu S."/>
            <person name="Hsing Y."/>
            <person name="Raghuvanshi S."/>
            <person name="Mohanty A."/>
            <person name="Bharti A.K."/>
            <person name="Gaur A."/>
            <person name="Gupta V."/>
            <person name="Kumar D."/>
            <person name="Ravi V."/>
            <person name="Vij S."/>
            <person name="Kapur A."/>
            <person name="Khurana P."/>
            <person name="Khurana P."/>
            <person name="Khurana J.P."/>
            <person name="Tyagi A.K."/>
            <person name="Gaikwad K."/>
            <person name="Singh A."/>
            <person name="Dalal V."/>
            <person name="Srivastava S."/>
            <person name="Dixit A."/>
            <person name="Pal A.K."/>
            <person name="Ghazi I.A."/>
            <person name="Yadav M."/>
            <person name="Pandit A."/>
            <person name="Bhargava A."/>
            <person name="Sureshbabu K."/>
            <person name="Batra K."/>
            <person name="Sharma T.R."/>
            <person name="Mohapatra T."/>
            <person name="Singh N.K."/>
            <person name="Messing J."/>
            <person name="Nelson A.B."/>
            <person name="Fuks G."/>
            <person name="Kavchok S."/>
            <person name="Keizer G."/>
            <person name="Linton E."/>
            <person name="Llaca V."/>
            <person name="Song R."/>
            <person name="Tanyolac B."/>
            <person name="Young S."/>
            <person name="Ho-Il K."/>
            <person name="Hahn J.H."/>
            <person name="Sangsakoo G."/>
            <person name="Vanavichit A."/>
            <person name="de Mattos Luiz.A.T."/>
            <person name="Zimmer P.D."/>
            <person name="Malone G."/>
            <person name="Dellagostin O."/>
            <person name="de Oliveira A.C."/>
            <person name="Bevan M."/>
            <person name="Bancroft I."/>
            <person name="Minx P."/>
            <person name="Cordum H."/>
            <person name="Wilson R."/>
            <person name="Cheng Z."/>
            <person name="Jin W."/>
            <person name="Jiang J."/>
            <person name="Leong S.A."/>
            <person name="Iwama H."/>
            <person name="Gojobori T."/>
            <person name="Itoh T."/>
            <person name="Niimura Y."/>
            <person name="Fujii Y."/>
            <person name="Habara T."/>
            <person name="Sakai H."/>
            <person name="Sato Y."/>
            <person name="Wilson G."/>
            <person name="Kumar K."/>
            <person name="McCouch S."/>
            <person name="Juretic N."/>
            <person name="Hoen D."/>
            <person name="Wright S."/>
            <person name="Bruskiewich R."/>
            <person name="Bureau T."/>
            <person name="Miyao A."/>
            <person name="Hirochika H."/>
            <person name="Nishikawa T."/>
            <person name="Kadowaki K."/>
            <person name="Sugiura M."/>
            <person name="Burr B."/>
            <person name="Sasaki T."/>
        </authorList>
    </citation>
    <scope>NUCLEOTIDE SEQUENCE [LARGE SCALE GENOMIC DNA]</scope>
    <source>
        <strain evidence="3">cv. Nipponbare</strain>
    </source>
</reference>
<organism evidence="2 3">
    <name type="scientific">Oryza sativa subsp. japonica</name>
    <name type="common">Rice</name>
    <dbReference type="NCBI Taxonomy" id="39947"/>
    <lineage>
        <taxon>Eukaryota</taxon>
        <taxon>Viridiplantae</taxon>
        <taxon>Streptophyta</taxon>
        <taxon>Embryophyta</taxon>
        <taxon>Tracheophyta</taxon>
        <taxon>Spermatophyta</taxon>
        <taxon>Magnoliopsida</taxon>
        <taxon>Liliopsida</taxon>
        <taxon>Poales</taxon>
        <taxon>Poaceae</taxon>
        <taxon>BOP clade</taxon>
        <taxon>Oryzoideae</taxon>
        <taxon>Oryzeae</taxon>
        <taxon>Oryzinae</taxon>
        <taxon>Oryza</taxon>
        <taxon>Oryza sativa</taxon>
    </lineage>
</organism>
<evidence type="ECO:0000313" key="3">
    <source>
        <dbReference type="Proteomes" id="UP000000763"/>
    </source>
</evidence>
<reference evidence="3" key="2">
    <citation type="journal article" date="2008" name="Nucleic Acids Res.">
        <title>The rice annotation project database (RAP-DB): 2008 update.</title>
        <authorList>
            <consortium name="The rice annotation project (RAP)"/>
        </authorList>
    </citation>
    <scope>GENOME REANNOTATION</scope>
    <source>
        <strain evidence="3">cv. Nipponbare</strain>
    </source>
</reference>
<keyword evidence="1" id="KW-0812">Transmembrane</keyword>
<protein>
    <submittedName>
        <fullName evidence="2">Os05g0215500 protein</fullName>
    </submittedName>
</protein>
<sequence length="109" mass="13057">MRSFAPQVWRVPMLEELSRIIEGVKASIRWTCVMDKLCYFVWFHLSNYYSKFSIINYVVLVLCYVFIFHFMFKFTTLFMFHSSGGSFCLHYSSTMRSHGNAIWIFIHDP</sequence>
<accession>A0A0P0WJ90</accession>
<keyword evidence="1" id="KW-1133">Transmembrane helix</keyword>
<dbReference type="KEGG" id="dosa:Os05g0215500"/>
<dbReference type="EMBL" id="AP008211">
    <property type="protein sequence ID" value="BAF16846.1"/>
    <property type="molecule type" value="Genomic_DNA"/>
</dbReference>
<dbReference type="AlphaFoldDB" id="A0A0P0WJ90"/>
<name>A0A0P0WJ90_ORYSJ</name>
<evidence type="ECO:0000313" key="2">
    <source>
        <dbReference type="EMBL" id="BAF16846.1"/>
    </source>
</evidence>
<dbReference type="Gramene" id="Os05t0215500-01">
    <property type="protein sequence ID" value="Os05t0215500-01"/>
    <property type="gene ID" value="Os05g0215500"/>
</dbReference>
<dbReference type="OMA" id="IWIFIHD"/>
<feature type="transmembrane region" description="Helical" evidence="1">
    <location>
        <begin position="54"/>
        <end position="72"/>
    </location>
</feature>
<gene>
    <name evidence="2" type="ordered locus">Os05g0215500</name>
</gene>
<proteinExistence type="predicted"/>
<keyword evidence="1" id="KW-0472">Membrane</keyword>
<dbReference type="Proteomes" id="UP000000763">
    <property type="component" value="Chromosome 5"/>
</dbReference>
<evidence type="ECO:0000256" key="1">
    <source>
        <dbReference type="SAM" id="Phobius"/>
    </source>
</evidence>